<proteinExistence type="predicted"/>
<dbReference type="PROSITE" id="PS50252">
    <property type="entry name" value="TBOX_3"/>
    <property type="match status" value="1"/>
</dbReference>
<dbReference type="PROSITE" id="PS01283">
    <property type="entry name" value="TBOX_1"/>
    <property type="match status" value="1"/>
</dbReference>
<dbReference type="Proteomes" id="UP000276133">
    <property type="component" value="Unassembled WGS sequence"/>
</dbReference>
<comment type="caution">
    <text evidence="9">The sequence shown here is derived from an EMBL/GenBank/DDBJ whole genome shotgun (WGS) entry which is preliminary data.</text>
</comment>
<dbReference type="PRINTS" id="PR00938">
    <property type="entry name" value="BRACHYURY"/>
</dbReference>
<comment type="subcellular location">
    <subcellularLocation>
        <location evidence="1 6">Nucleus</location>
    </subcellularLocation>
</comment>
<dbReference type="STRING" id="10195.A0A3M7S809"/>
<evidence type="ECO:0000256" key="3">
    <source>
        <dbReference type="ARBA" id="ARBA00023125"/>
    </source>
</evidence>
<dbReference type="GO" id="GO:0000981">
    <property type="term" value="F:DNA-binding transcription factor activity, RNA polymerase II-specific"/>
    <property type="evidence" value="ECO:0007669"/>
    <property type="project" value="TreeGrafter"/>
</dbReference>
<dbReference type="EMBL" id="REGN01001876">
    <property type="protein sequence ID" value="RNA31963.1"/>
    <property type="molecule type" value="Genomic_DNA"/>
</dbReference>
<evidence type="ECO:0000313" key="9">
    <source>
        <dbReference type="EMBL" id="RNA31963.1"/>
    </source>
</evidence>
<dbReference type="PANTHER" id="PTHR11267:SF181">
    <property type="entry name" value="OPTOMOTOR-BLIND PROTEIN"/>
    <property type="match status" value="1"/>
</dbReference>
<keyword evidence="4" id="KW-0804">Transcription</keyword>
<dbReference type="InterPro" id="IPR046360">
    <property type="entry name" value="T-box_DNA-bd"/>
</dbReference>
<evidence type="ECO:0000256" key="2">
    <source>
        <dbReference type="ARBA" id="ARBA00023015"/>
    </source>
</evidence>
<dbReference type="FunFam" id="2.60.40.820:FF:000007">
    <property type="entry name" value="T-box transcription factor"/>
    <property type="match status" value="1"/>
</dbReference>
<dbReference type="OrthoDB" id="7442607at2759"/>
<dbReference type="Pfam" id="PF00907">
    <property type="entry name" value="T-box"/>
    <property type="match status" value="1"/>
</dbReference>
<dbReference type="GO" id="GO:0000978">
    <property type="term" value="F:RNA polymerase II cis-regulatory region sequence-specific DNA binding"/>
    <property type="evidence" value="ECO:0007669"/>
    <property type="project" value="InterPro"/>
</dbReference>
<evidence type="ECO:0000256" key="5">
    <source>
        <dbReference type="ARBA" id="ARBA00023242"/>
    </source>
</evidence>
<dbReference type="GO" id="GO:0005634">
    <property type="term" value="C:nucleus"/>
    <property type="evidence" value="ECO:0007669"/>
    <property type="project" value="UniProtKB-SubCell"/>
</dbReference>
<dbReference type="InterPro" id="IPR018186">
    <property type="entry name" value="TF_T-box_CS"/>
</dbReference>
<keyword evidence="5 6" id="KW-0539">Nucleus</keyword>
<reference evidence="9 10" key="1">
    <citation type="journal article" date="2018" name="Sci. Rep.">
        <title>Genomic signatures of local adaptation to the degree of environmental predictability in rotifers.</title>
        <authorList>
            <person name="Franch-Gras L."/>
            <person name="Hahn C."/>
            <person name="Garcia-Roger E.M."/>
            <person name="Carmona M.J."/>
            <person name="Serra M."/>
            <person name="Gomez A."/>
        </authorList>
    </citation>
    <scope>NUCLEOTIDE SEQUENCE [LARGE SCALE GENOMIC DNA]</scope>
    <source>
        <strain evidence="9">HYR1</strain>
    </source>
</reference>
<organism evidence="9 10">
    <name type="scientific">Brachionus plicatilis</name>
    <name type="common">Marine rotifer</name>
    <name type="synonym">Brachionus muelleri</name>
    <dbReference type="NCBI Taxonomy" id="10195"/>
    <lineage>
        <taxon>Eukaryota</taxon>
        <taxon>Metazoa</taxon>
        <taxon>Spiralia</taxon>
        <taxon>Gnathifera</taxon>
        <taxon>Rotifera</taxon>
        <taxon>Eurotatoria</taxon>
        <taxon>Monogononta</taxon>
        <taxon>Pseudotrocha</taxon>
        <taxon>Ploima</taxon>
        <taxon>Brachionidae</taxon>
        <taxon>Brachionus</taxon>
    </lineage>
</organism>
<comment type="caution">
    <text evidence="6">Lacks conserved residue(s) required for the propagation of feature annotation.</text>
</comment>
<dbReference type="InterPro" id="IPR036960">
    <property type="entry name" value="T-box_sf"/>
</dbReference>
<dbReference type="GO" id="GO:0000785">
    <property type="term" value="C:chromatin"/>
    <property type="evidence" value="ECO:0007669"/>
    <property type="project" value="TreeGrafter"/>
</dbReference>
<dbReference type="InterPro" id="IPR001699">
    <property type="entry name" value="TF_T-box"/>
</dbReference>
<dbReference type="InterPro" id="IPR008967">
    <property type="entry name" value="p53-like_TF_DNA-bd_sf"/>
</dbReference>
<dbReference type="InterPro" id="IPR002070">
    <property type="entry name" value="TF_Brachyury"/>
</dbReference>
<dbReference type="SMART" id="SM00425">
    <property type="entry name" value="TBOX"/>
    <property type="match status" value="1"/>
</dbReference>
<dbReference type="Gene3D" id="2.60.40.820">
    <property type="entry name" value="Transcription factor, T-box"/>
    <property type="match status" value="1"/>
</dbReference>
<protein>
    <submittedName>
        <fullName evidence="9">T-box-like isoform X1</fullName>
    </submittedName>
</protein>
<keyword evidence="3 6" id="KW-0238">DNA-binding</keyword>
<dbReference type="SUPFAM" id="SSF49417">
    <property type="entry name" value="p53-like transcription factors"/>
    <property type="match status" value="1"/>
</dbReference>
<evidence type="ECO:0000256" key="1">
    <source>
        <dbReference type="ARBA" id="ARBA00004123"/>
    </source>
</evidence>
<dbReference type="GO" id="GO:0045893">
    <property type="term" value="P:positive regulation of DNA-templated transcription"/>
    <property type="evidence" value="ECO:0007669"/>
    <property type="project" value="InterPro"/>
</dbReference>
<dbReference type="PRINTS" id="PR00937">
    <property type="entry name" value="TBOX"/>
</dbReference>
<feature type="region of interest" description="Disordered" evidence="7">
    <location>
        <begin position="89"/>
        <end position="108"/>
    </location>
</feature>
<sequence length="437" mass="49952">MFTPFSYPVSSLYYPSYPVETSFTANASSSTSGISSFNSSSPNDNYLTNYYNLSNSSDENASITPTTSLFLPVKSESFQYNLAEPRSSSVCSDLGSDNDSSTQATSTPTYQRYLPTNYSYYQNHYGYNYYQNDQFYPSNLAYPQTDNYSYDTQSVNQANLVATTKETLNVLKEQSPNVNSSVENKNLKKCEEKKEKISKLGKDLDGQTINCNDINFKYPSSAISNPNVKVTLQDIGLWTQFKNIGTEMIITKTGRRMFPSIRVKVSGLNPTSKYIMFIDVVPFDDNRYRYQNAEWTVTGKSEPHFAGLAYLHPDSPMSGSNWMKETISFHKLKLTNNQCDKNGLIILNSMHKYIPRLHIVEEGKAINTFIFDETIFMAVTSYQNEAITKLKINNNPFAKGFREMGSRKDVKKRNYDENTSEFEQYKRERMESYASYH</sequence>
<gene>
    <name evidence="9" type="ORF">BpHYR1_008477</name>
</gene>
<name>A0A3M7S809_BRAPC</name>
<keyword evidence="2" id="KW-0805">Transcription regulation</keyword>
<keyword evidence="10" id="KW-1185">Reference proteome</keyword>
<dbReference type="GO" id="GO:0001708">
    <property type="term" value="P:cell fate specification"/>
    <property type="evidence" value="ECO:0007669"/>
    <property type="project" value="TreeGrafter"/>
</dbReference>
<evidence type="ECO:0000256" key="6">
    <source>
        <dbReference type="PROSITE-ProRule" id="PRU00201"/>
    </source>
</evidence>
<evidence type="ECO:0000256" key="7">
    <source>
        <dbReference type="SAM" id="MobiDB-lite"/>
    </source>
</evidence>
<dbReference type="AlphaFoldDB" id="A0A3M7S809"/>
<dbReference type="PANTHER" id="PTHR11267">
    <property type="entry name" value="T-BOX PROTEIN-RELATED"/>
    <property type="match status" value="1"/>
</dbReference>
<feature type="domain" description="T-box" evidence="8">
    <location>
        <begin position="232"/>
        <end position="403"/>
    </location>
</feature>
<evidence type="ECO:0000313" key="10">
    <source>
        <dbReference type="Proteomes" id="UP000276133"/>
    </source>
</evidence>
<evidence type="ECO:0000256" key="4">
    <source>
        <dbReference type="ARBA" id="ARBA00023163"/>
    </source>
</evidence>
<accession>A0A3M7S809</accession>
<evidence type="ECO:0000259" key="8">
    <source>
        <dbReference type="PROSITE" id="PS50252"/>
    </source>
</evidence>
<dbReference type="PROSITE" id="PS01264">
    <property type="entry name" value="TBOX_2"/>
    <property type="match status" value="1"/>
</dbReference>